<gene>
    <name evidence="2" type="ORF">PF007_g11397</name>
</gene>
<accession>A0A6A3S9D3</accession>
<feature type="region of interest" description="Disordered" evidence="1">
    <location>
        <begin position="82"/>
        <end position="113"/>
    </location>
</feature>
<evidence type="ECO:0000313" key="2">
    <source>
        <dbReference type="EMBL" id="KAE9111655.1"/>
    </source>
</evidence>
<reference evidence="2 3" key="1">
    <citation type="submission" date="2018-08" db="EMBL/GenBank/DDBJ databases">
        <title>Genomic investigation of the strawberry pathogen Phytophthora fragariae indicates pathogenicity is determined by transcriptional variation in three key races.</title>
        <authorList>
            <person name="Adams T.M."/>
            <person name="Armitage A.D."/>
            <person name="Sobczyk M.K."/>
            <person name="Bates H.J."/>
            <person name="Dunwell J.M."/>
            <person name="Nellist C.F."/>
            <person name="Harrison R.J."/>
        </authorList>
    </citation>
    <scope>NUCLEOTIDE SEQUENCE [LARGE SCALE GENOMIC DNA]</scope>
    <source>
        <strain evidence="2 3">NOV-71</strain>
    </source>
</reference>
<organism evidence="2 3">
    <name type="scientific">Phytophthora fragariae</name>
    <dbReference type="NCBI Taxonomy" id="53985"/>
    <lineage>
        <taxon>Eukaryota</taxon>
        <taxon>Sar</taxon>
        <taxon>Stramenopiles</taxon>
        <taxon>Oomycota</taxon>
        <taxon>Peronosporomycetes</taxon>
        <taxon>Peronosporales</taxon>
        <taxon>Peronosporaceae</taxon>
        <taxon>Phytophthora</taxon>
    </lineage>
</organism>
<dbReference type="AlphaFoldDB" id="A0A6A3S9D3"/>
<evidence type="ECO:0000313" key="3">
    <source>
        <dbReference type="Proteomes" id="UP000441208"/>
    </source>
</evidence>
<dbReference type="EMBL" id="QXFZ01000570">
    <property type="protein sequence ID" value="KAE9111655.1"/>
    <property type="molecule type" value="Genomic_DNA"/>
</dbReference>
<feature type="compositionally biased region" description="Acidic residues" evidence="1">
    <location>
        <begin position="87"/>
        <end position="98"/>
    </location>
</feature>
<protein>
    <submittedName>
        <fullName evidence="2">Uncharacterized protein</fullName>
    </submittedName>
</protein>
<comment type="caution">
    <text evidence="2">The sequence shown here is derived from an EMBL/GenBank/DDBJ whole genome shotgun (WGS) entry which is preliminary data.</text>
</comment>
<dbReference type="Proteomes" id="UP000441208">
    <property type="component" value="Unassembled WGS sequence"/>
</dbReference>
<evidence type="ECO:0000256" key="1">
    <source>
        <dbReference type="SAM" id="MobiDB-lite"/>
    </source>
</evidence>
<sequence>MPRKAKSKFYEEVENLSKLLRNKHGEDGVLVSQHEFWVDFRARVARNGSSTGLEALDDLTMAMFNGDDAAKKVAIYNEKKFARSEQADDDSDFEDDYGEYTAAGPTSPVQASV</sequence>
<name>A0A6A3S9D3_9STRA</name>
<proteinExistence type="predicted"/>